<dbReference type="PANTHER" id="PTHR10869">
    <property type="entry name" value="PROLYL 4-HYDROXYLASE ALPHA SUBUNIT"/>
    <property type="match status" value="1"/>
</dbReference>
<dbReference type="PROSITE" id="PS51471">
    <property type="entry name" value="FE2OG_OXY"/>
    <property type="match status" value="1"/>
</dbReference>
<gene>
    <name evidence="7" type="ORF">CYY_004357</name>
</gene>
<feature type="domain" description="Fe2OG dioxygenase" evidence="6">
    <location>
        <begin position="98"/>
        <end position="196"/>
    </location>
</feature>
<keyword evidence="4" id="KW-0560">Oxidoreductase</keyword>
<reference evidence="7" key="1">
    <citation type="submission" date="2020-01" db="EMBL/GenBank/DDBJ databases">
        <title>Development of genomics and gene disruption for Polysphondylium violaceum indicates a role for the polyketide synthase stlB in stalk morphogenesis.</title>
        <authorList>
            <person name="Narita B."/>
            <person name="Kawabe Y."/>
            <person name="Kin K."/>
            <person name="Saito T."/>
            <person name="Gibbs R."/>
            <person name="Kuspa A."/>
            <person name="Muzny D."/>
            <person name="Queller D."/>
            <person name="Richards S."/>
            <person name="Strassman J."/>
            <person name="Sucgang R."/>
            <person name="Worley K."/>
            <person name="Schaap P."/>
        </authorList>
    </citation>
    <scope>NUCLEOTIDE SEQUENCE</scope>
    <source>
        <strain evidence="7">QSvi11</strain>
    </source>
</reference>
<dbReference type="FunFam" id="2.60.120.620:FF:000050">
    <property type="entry name" value="Uncharacterized protein"/>
    <property type="match status" value="1"/>
</dbReference>
<sequence>MTQNLKAVNVFPKEANLLAFTIDNVFSKEECEEWIAHTEKIGYEKALVNVGNGQQRLMTDIRNNDRCIIDSEEMADKIYQRVKQFIPDTFHFKDKVSLNERLRFLRYKPDQKFEAHYDGSYVRESGPKKGERSYITLQLYLNEGAKGGETTFFVQRKEYSVTPKTGMVVIFQHNILHEGAEVQKGLKYVVRTDVMYSA</sequence>
<evidence type="ECO:0000313" key="8">
    <source>
        <dbReference type="Proteomes" id="UP000695562"/>
    </source>
</evidence>
<dbReference type="EMBL" id="AJWJ01000152">
    <property type="protein sequence ID" value="KAF2074336.1"/>
    <property type="molecule type" value="Genomic_DNA"/>
</dbReference>
<keyword evidence="3" id="KW-0223">Dioxygenase</keyword>
<organism evidence="7 8">
    <name type="scientific">Polysphondylium violaceum</name>
    <dbReference type="NCBI Taxonomy" id="133409"/>
    <lineage>
        <taxon>Eukaryota</taxon>
        <taxon>Amoebozoa</taxon>
        <taxon>Evosea</taxon>
        <taxon>Eumycetozoa</taxon>
        <taxon>Dictyostelia</taxon>
        <taxon>Dictyosteliales</taxon>
        <taxon>Dictyosteliaceae</taxon>
        <taxon>Polysphondylium</taxon>
    </lineage>
</organism>
<proteinExistence type="predicted"/>
<dbReference type="OrthoDB" id="69177at2759"/>
<dbReference type="GO" id="GO:0031418">
    <property type="term" value="F:L-ascorbic acid binding"/>
    <property type="evidence" value="ECO:0007669"/>
    <property type="project" value="InterPro"/>
</dbReference>
<keyword evidence="8" id="KW-1185">Reference proteome</keyword>
<comment type="caution">
    <text evidence="7">The sequence shown here is derived from an EMBL/GenBank/DDBJ whole genome shotgun (WGS) entry which is preliminary data.</text>
</comment>
<evidence type="ECO:0000313" key="7">
    <source>
        <dbReference type="EMBL" id="KAF2074336.1"/>
    </source>
</evidence>
<dbReference type="PANTHER" id="PTHR10869:SF241">
    <property type="entry name" value="FE2OG DIOXYGENASE DOMAIN-CONTAINING PROTEIN"/>
    <property type="match status" value="1"/>
</dbReference>
<evidence type="ECO:0000256" key="4">
    <source>
        <dbReference type="ARBA" id="ARBA00023002"/>
    </source>
</evidence>
<dbReference type="Pfam" id="PF13640">
    <property type="entry name" value="2OG-FeII_Oxy_3"/>
    <property type="match status" value="1"/>
</dbReference>
<dbReference type="InterPro" id="IPR006620">
    <property type="entry name" value="Pro_4_hyd_alph"/>
</dbReference>
<dbReference type="GO" id="GO:0004656">
    <property type="term" value="F:procollagen-proline 4-dioxygenase activity"/>
    <property type="evidence" value="ECO:0007669"/>
    <property type="project" value="TreeGrafter"/>
</dbReference>
<dbReference type="GO" id="GO:0005783">
    <property type="term" value="C:endoplasmic reticulum"/>
    <property type="evidence" value="ECO:0007669"/>
    <property type="project" value="TreeGrafter"/>
</dbReference>
<dbReference type="InterPro" id="IPR044862">
    <property type="entry name" value="Pro_4_hyd_alph_FE2OG_OXY"/>
</dbReference>
<dbReference type="GO" id="GO:0005506">
    <property type="term" value="F:iron ion binding"/>
    <property type="evidence" value="ECO:0007669"/>
    <property type="project" value="InterPro"/>
</dbReference>
<evidence type="ECO:0000256" key="3">
    <source>
        <dbReference type="ARBA" id="ARBA00022964"/>
    </source>
</evidence>
<dbReference type="InterPro" id="IPR005123">
    <property type="entry name" value="Oxoglu/Fe-dep_dioxygenase_dom"/>
</dbReference>
<evidence type="ECO:0000259" key="6">
    <source>
        <dbReference type="PROSITE" id="PS51471"/>
    </source>
</evidence>
<keyword evidence="5" id="KW-0408">Iron</keyword>
<dbReference type="SMART" id="SM00702">
    <property type="entry name" value="P4Hc"/>
    <property type="match status" value="1"/>
</dbReference>
<keyword evidence="2" id="KW-0479">Metal-binding</keyword>
<dbReference type="Proteomes" id="UP000695562">
    <property type="component" value="Unassembled WGS sequence"/>
</dbReference>
<dbReference type="Gene3D" id="2.60.120.620">
    <property type="entry name" value="q2cbj1_9rhob like domain"/>
    <property type="match status" value="1"/>
</dbReference>
<evidence type="ECO:0000256" key="5">
    <source>
        <dbReference type="ARBA" id="ARBA00023004"/>
    </source>
</evidence>
<comment type="cofactor">
    <cofactor evidence="1">
        <name>L-ascorbate</name>
        <dbReference type="ChEBI" id="CHEBI:38290"/>
    </cofactor>
</comment>
<name>A0A8J4Q5I3_9MYCE</name>
<dbReference type="InterPro" id="IPR045054">
    <property type="entry name" value="P4HA-like"/>
</dbReference>
<evidence type="ECO:0000256" key="1">
    <source>
        <dbReference type="ARBA" id="ARBA00001961"/>
    </source>
</evidence>
<protein>
    <recommendedName>
        <fullName evidence="6">Fe2OG dioxygenase domain-containing protein</fullName>
    </recommendedName>
</protein>
<dbReference type="AlphaFoldDB" id="A0A8J4Q5I3"/>
<accession>A0A8J4Q5I3</accession>
<evidence type="ECO:0000256" key="2">
    <source>
        <dbReference type="ARBA" id="ARBA00022723"/>
    </source>
</evidence>